<proteinExistence type="inferred from homology"/>
<reference evidence="3 4" key="1">
    <citation type="submission" date="2019-12" db="EMBL/GenBank/DDBJ databases">
        <title>Strain KN286 was isolated from seawater, which was collected from Caroline Seamount in the tropical western Pacific.</title>
        <authorList>
            <person name="Wang Q."/>
        </authorList>
    </citation>
    <scope>NUCLEOTIDE SEQUENCE [LARGE SCALE GENOMIC DNA]</scope>
    <source>
        <strain evidence="3 4">KN286</strain>
    </source>
</reference>
<dbReference type="InterPro" id="IPR057326">
    <property type="entry name" value="KR_dom"/>
</dbReference>
<dbReference type="Pfam" id="PF13561">
    <property type="entry name" value="adh_short_C2"/>
    <property type="match status" value="1"/>
</dbReference>
<keyword evidence="4" id="KW-1185">Reference proteome</keyword>
<gene>
    <name evidence="3" type="ORF">GSH16_02815</name>
</gene>
<comment type="caution">
    <text evidence="3">The sequence shown here is derived from an EMBL/GenBank/DDBJ whole genome shotgun (WGS) entry which is preliminary data.</text>
</comment>
<dbReference type="NCBIfam" id="NF009386">
    <property type="entry name" value="PRK12745.1"/>
    <property type="match status" value="1"/>
</dbReference>
<dbReference type="PANTHER" id="PTHR42879">
    <property type="entry name" value="3-OXOACYL-(ACYL-CARRIER-PROTEIN) REDUCTASE"/>
    <property type="match status" value="1"/>
</dbReference>
<dbReference type="Gene3D" id="3.40.50.720">
    <property type="entry name" value="NAD(P)-binding Rossmann-like Domain"/>
    <property type="match status" value="1"/>
</dbReference>
<evidence type="ECO:0000256" key="1">
    <source>
        <dbReference type="ARBA" id="ARBA00006484"/>
    </source>
</evidence>
<evidence type="ECO:0000313" key="3">
    <source>
        <dbReference type="EMBL" id="MXU64365.1"/>
    </source>
</evidence>
<comment type="similarity">
    <text evidence="1">Belongs to the short-chain dehydrogenases/reductases (SDR) family.</text>
</comment>
<dbReference type="PROSITE" id="PS00061">
    <property type="entry name" value="ADH_SHORT"/>
    <property type="match status" value="1"/>
</dbReference>
<dbReference type="InterPro" id="IPR050259">
    <property type="entry name" value="SDR"/>
</dbReference>
<dbReference type="InterPro" id="IPR020904">
    <property type="entry name" value="Sc_DH/Rdtase_CS"/>
</dbReference>
<feature type="domain" description="Ketoreductase" evidence="2">
    <location>
        <begin position="2"/>
        <end position="194"/>
    </location>
</feature>
<dbReference type="SMART" id="SM00822">
    <property type="entry name" value="PKS_KR"/>
    <property type="match status" value="1"/>
</dbReference>
<dbReference type="EMBL" id="WUWG01000001">
    <property type="protein sequence ID" value="MXU64365.1"/>
    <property type="molecule type" value="Genomic_DNA"/>
</dbReference>
<organism evidence="3 4">
    <name type="scientific">Oceanomicrobium pacificus</name>
    <dbReference type="NCBI Taxonomy" id="2692916"/>
    <lineage>
        <taxon>Bacteria</taxon>
        <taxon>Pseudomonadati</taxon>
        <taxon>Pseudomonadota</taxon>
        <taxon>Alphaproteobacteria</taxon>
        <taxon>Rhodobacterales</taxon>
        <taxon>Paracoccaceae</taxon>
        <taxon>Oceanomicrobium</taxon>
    </lineage>
</organism>
<dbReference type="RefSeq" id="WP_160851655.1">
    <property type="nucleotide sequence ID" value="NZ_WUWG01000001.1"/>
</dbReference>
<dbReference type="InterPro" id="IPR036291">
    <property type="entry name" value="NAD(P)-bd_dom_sf"/>
</dbReference>
<accession>A0A6B0TRD2</accession>
<name>A0A6B0TRD2_9RHOB</name>
<protein>
    <submittedName>
        <fullName evidence="3">3-ketoacyl-ACP reductase</fullName>
    </submittedName>
</protein>
<evidence type="ECO:0000313" key="4">
    <source>
        <dbReference type="Proteomes" id="UP000436016"/>
    </source>
</evidence>
<dbReference type="InterPro" id="IPR002347">
    <property type="entry name" value="SDR_fam"/>
</dbReference>
<dbReference type="PANTHER" id="PTHR42879:SF2">
    <property type="entry name" value="3-OXOACYL-[ACYL-CARRIER-PROTEIN] REDUCTASE FABG"/>
    <property type="match status" value="1"/>
</dbReference>
<dbReference type="AlphaFoldDB" id="A0A6B0TRD2"/>
<dbReference type="GO" id="GO:0032787">
    <property type="term" value="P:monocarboxylic acid metabolic process"/>
    <property type="evidence" value="ECO:0007669"/>
    <property type="project" value="UniProtKB-ARBA"/>
</dbReference>
<dbReference type="SUPFAM" id="SSF51735">
    <property type="entry name" value="NAD(P)-binding Rossmann-fold domains"/>
    <property type="match status" value="1"/>
</dbReference>
<sequence>MKNAFVTGSSRGIGRGIALALAAKGFNVAVNGRSDGAAMADTCAAIEALGVRAVKVPGDVSDPSNHAALLDAAEDALGGPLCALVNNAGVGPLRKADILDTQADSWDHVMDKNAKAVFFLTQCFANRLLARARDPELPWTISVISSVSAFAASHDKAEYCISKAAAGMVAKSFAQKLAPEGIQVFDIQPGIIETDLSRPVLEAYGKLIEDHGITLIPRFGQPEEVGKAVAAAANGELPYCVGQTLRPDGGLTLQRL</sequence>
<dbReference type="PRINTS" id="PR00081">
    <property type="entry name" value="GDHRDH"/>
</dbReference>
<dbReference type="Proteomes" id="UP000436016">
    <property type="component" value="Unassembled WGS sequence"/>
</dbReference>
<evidence type="ECO:0000259" key="2">
    <source>
        <dbReference type="SMART" id="SM00822"/>
    </source>
</evidence>